<keyword evidence="3" id="KW-1185">Reference proteome</keyword>
<reference evidence="2 3" key="1">
    <citation type="submission" date="2019-08" db="EMBL/GenBank/DDBJ databases">
        <authorList>
            <person name="Guy L."/>
        </authorList>
    </citation>
    <scope>NUCLEOTIDE SEQUENCE [LARGE SCALE GENOMIC DNA]</scope>
    <source>
        <strain evidence="2 3">SGT-108</strain>
    </source>
</reference>
<dbReference type="Pfam" id="PF09411">
    <property type="entry name" value="PagL"/>
    <property type="match status" value="1"/>
</dbReference>
<dbReference type="InterPro" id="IPR011250">
    <property type="entry name" value="OMP/PagP_B-barrel"/>
</dbReference>
<name>A0A5E4PH43_9COXI</name>
<dbReference type="InterPro" id="IPR018550">
    <property type="entry name" value="Lipid-A_deacylase-rel"/>
</dbReference>
<dbReference type="SUPFAM" id="SSF56925">
    <property type="entry name" value="OMPA-like"/>
    <property type="match status" value="1"/>
</dbReference>
<keyword evidence="1" id="KW-0732">Signal</keyword>
<dbReference type="Gene3D" id="2.40.160.20">
    <property type="match status" value="1"/>
</dbReference>
<dbReference type="RefSeq" id="WP_148339447.1">
    <property type="nucleotide sequence ID" value="NZ_LR699119.1"/>
</dbReference>
<organism evidence="2 3">
    <name type="scientific">Aquicella siphonis</name>
    <dbReference type="NCBI Taxonomy" id="254247"/>
    <lineage>
        <taxon>Bacteria</taxon>
        <taxon>Pseudomonadati</taxon>
        <taxon>Pseudomonadota</taxon>
        <taxon>Gammaproteobacteria</taxon>
        <taxon>Legionellales</taxon>
        <taxon>Coxiellaceae</taxon>
        <taxon>Aquicella</taxon>
    </lineage>
</organism>
<feature type="signal peptide" evidence="1">
    <location>
        <begin position="1"/>
        <end position="21"/>
    </location>
</feature>
<evidence type="ECO:0000313" key="3">
    <source>
        <dbReference type="Proteomes" id="UP000324194"/>
    </source>
</evidence>
<gene>
    <name evidence="2" type="primary">pagL</name>
    <name evidence="2" type="ORF">AQUSIP_15200</name>
</gene>
<evidence type="ECO:0000313" key="2">
    <source>
        <dbReference type="EMBL" id="VVC76214.1"/>
    </source>
</evidence>
<protein>
    <submittedName>
        <fullName evidence="2">Lipid A deacylase PagL</fullName>
    </submittedName>
</protein>
<evidence type="ECO:0000256" key="1">
    <source>
        <dbReference type="SAM" id="SignalP"/>
    </source>
</evidence>
<dbReference type="EMBL" id="LR699119">
    <property type="protein sequence ID" value="VVC76214.1"/>
    <property type="molecule type" value="Genomic_DNA"/>
</dbReference>
<dbReference type="Proteomes" id="UP000324194">
    <property type="component" value="Chromosome 1"/>
</dbReference>
<accession>A0A5E4PH43</accession>
<dbReference type="KEGG" id="asip:AQUSIP_15200"/>
<proteinExistence type="predicted"/>
<dbReference type="AlphaFoldDB" id="A0A5E4PH43"/>
<feature type="chain" id="PRO_5023012080" evidence="1">
    <location>
        <begin position="22"/>
        <end position="180"/>
    </location>
</feature>
<sequence length="180" mass="20605">MERLKLSIAVFILLLPSLSLAAPYYGATLSYTAVAKEPPYLHGYQFMFNYDPDCYKWRQFNLYFDAGFSHFWITNTSYYTTLNIYSAAPVIRYTFKKRGLVHPYLDLSIGLAYFNHTHLDNRNLGIHFAFQDRIGLGVFLGQAKQFSVGIHAVHYSNAHLSDHNSGISIPLALDISYRFG</sequence>
<dbReference type="OrthoDB" id="9797122at2"/>